<evidence type="ECO:0000259" key="14">
    <source>
        <dbReference type="Pfam" id="PF07715"/>
    </source>
</evidence>
<dbReference type="Proteomes" id="UP000190065">
    <property type="component" value="Unassembled WGS sequence"/>
</dbReference>
<keyword evidence="3 10" id="KW-1134">Transmembrane beta strand</keyword>
<evidence type="ECO:0000256" key="6">
    <source>
        <dbReference type="ARBA" id="ARBA00023077"/>
    </source>
</evidence>
<organism evidence="15 16">
    <name type="scientific">Segatella oulorum</name>
    <dbReference type="NCBI Taxonomy" id="28136"/>
    <lineage>
        <taxon>Bacteria</taxon>
        <taxon>Pseudomonadati</taxon>
        <taxon>Bacteroidota</taxon>
        <taxon>Bacteroidia</taxon>
        <taxon>Bacteroidales</taxon>
        <taxon>Prevotellaceae</taxon>
        <taxon>Segatella</taxon>
    </lineage>
</organism>
<dbReference type="InterPro" id="IPR008969">
    <property type="entry name" value="CarboxyPept-like_regulatory"/>
</dbReference>
<evidence type="ECO:0000313" key="16">
    <source>
        <dbReference type="Proteomes" id="UP000190065"/>
    </source>
</evidence>
<feature type="domain" description="TonB-dependent receptor plug" evidence="14">
    <location>
        <begin position="123"/>
        <end position="226"/>
    </location>
</feature>
<dbReference type="InterPro" id="IPR012910">
    <property type="entry name" value="Plug_dom"/>
</dbReference>
<feature type="signal peptide" evidence="12">
    <location>
        <begin position="1"/>
        <end position="19"/>
    </location>
</feature>
<dbReference type="GO" id="GO:0044718">
    <property type="term" value="P:siderophore transmembrane transport"/>
    <property type="evidence" value="ECO:0007669"/>
    <property type="project" value="TreeGrafter"/>
</dbReference>
<sequence length="755" mass="84398">MKKFLYLFLCMFTAICATAMPAKSAASLSGKVTDAVDNSALVGVTIFIPELSEGTTTDINGTYSLQNLPQKTITIQVSYLGHQTIIQKIDLSTTSEKNFVMKESNAQLNEVVVTGLTGKSLMKDSPTPISVVTTQQLRTTLSTNIIDALSHEPGLAQITTGGGISKPVIRGLGFNRVVVVNDGIRQEGNQWGDEHGIEIDPQSISSIEVLKGPASLMYGSDAMAGVVIFHGDPVLGRDKMQANVGGEYQTNNGLLGYSANFSGHQKDFVWDGRWSQKLAHAYKNKYDDYVVGSQFREHAANMMMGLNKQWGFSHLQLGYYNLTPGMAEGERSHEHSYGVALPFQRIHHYKAVLDNSVYLGKGTLYGLLGYQQNRRQEFEDNANEAELDMQLHTMNYDLRYMLAENNGWKHAFGVNGMYQRNKNRGEEMLIPNYQLFDIGVFATTSYHLNQWTLSGGLRFDNRHMHGYEEAGTFAKISRNFGSFSGSVGAVYALTPQMNLRLNVARGFRAPNISELSANGVHEGTQRYMLGNADLKPEHSWQFDLGWDYNSPIIAAQLSLFANRIDNYIFDHKLNGVITSGHETYQYTQGDARLLGGEASVDLHPVERLHFQNAFSYVNSVQLHQPKASKYLPWTPAPRWTSELRYDLIRDGRILNNTFVSAALECNLRQNHIYAAGNTETETPSYTVLNLAAGTDFRTNGHRRASLYLTANNIFNRAYQNHLSRLKYLETDPSNPHKGIFNMGRNIGVKFVVYLF</sequence>
<dbReference type="Pfam" id="PF00593">
    <property type="entry name" value="TonB_dep_Rec_b-barrel"/>
    <property type="match status" value="1"/>
</dbReference>
<evidence type="ECO:0000256" key="11">
    <source>
        <dbReference type="RuleBase" id="RU003357"/>
    </source>
</evidence>
<keyword evidence="2 10" id="KW-0813">Transport</keyword>
<feature type="chain" id="PRO_5010581731" evidence="12">
    <location>
        <begin position="20"/>
        <end position="755"/>
    </location>
</feature>
<evidence type="ECO:0000256" key="1">
    <source>
        <dbReference type="ARBA" id="ARBA00004571"/>
    </source>
</evidence>
<evidence type="ECO:0000256" key="5">
    <source>
        <dbReference type="ARBA" id="ARBA00022729"/>
    </source>
</evidence>
<evidence type="ECO:0000256" key="8">
    <source>
        <dbReference type="ARBA" id="ARBA00023170"/>
    </source>
</evidence>
<dbReference type="Gene3D" id="2.170.130.10">
    <property type="entry name" value="TonB-dependent receptor, plug domain"/>
    <property type="match status" value="1"/>
</dbReference>
<dbReference type="eggNOG" id="COG4771">
    <property type="taxonomic scope" value="Bacteria"/>
</dbReference>
<dbReference type="SUPFAM" id="SSF56935">
    <property type="entry name" value="Porins"/>
    <property type="match status" value="1"/>
</dbReference>
<keyword evidence="4 10" id="KW-0812">Transmembrane</keyword>
<comment type="similarity">
    <text evidence="10 11">Belongs to the TonB-dependent receptor family.</text>
</comment>
<evidence type="ECO:0000256" key="12">
    <source>
        <dbReference type="SAM" id="SignalP"/>
    </source>
</evidence>
<dbReference type="GO" id="GO:0009279">
    <property type="term" value="C:cell outer membrane"/>
    <property type="evidence" value="ECO:0007669"/>
    <property type="project" value="UniProtKB-SubCell"/>
</dbReference>
<keyword evidence="9 10" id="KW-0998">Cell outer membrane</keyword>
<accession>A0A1T4LN56</accession>
<reference evidence="15 16" key="1">
    <citation type="submission" date="2017-02" db="EMBL/GenBank/DDBJ databases">
        <authorList>
            <person name="Peterson S.W."/>
        </authorList>
    </citation>
    <scope>NUCLEOTIDE SEQUENCE [LARGE SCALE GENOMIC DNA]</scope>
    <source>
        <strain evidence="15 16">ATCC 43324</strain>
    </source>
</reference>
<dbReference type="PROSITE" id="PS52016">
    <property type="entry name" value="TONB_DEPENDENT_REC_3"/>
    <property type="match status" value="1"/>
</dbReference>
<dbReference type="CDD" id="cd01347">
    <property type="entry name" value="ligand_gated_channel"/>
    <property type="match status" value="1"/>
</dbReference>
<dbReference type="SUPFAM" id="SSF49464">
    <property type="entry name" value="Carboxypeptidase regulatory domain-like"/>
    <property type="match status" value="1"/>
</dbReference>
<keyword evidence="7 10" id="KW-0472">Membrane</keyword>
<evidence type="ECO:0000256" key="7">
    <source>
        <dbReference type="ARBA" id="ARBA00023136"/>
    </source>
</evidence>
<dbReference type="STRING" id="28136.SAMN02745202_00463"/>
<dbReference type="InterPro" id="IPR037066">
    <property type="entry name" value="Plug_dom_sf"/>
</dbReference>
<evidence type="ECO:0000256" key="10">
    <source>
        <dbReference type="PROSITE-ProRule" id="PRU01360"/>
    </source>
</evidence>
<dbReference type="EMBL" id="FUXK01000004">
    <property type="protein sequence ID" value="SJZ56142.1"/>
    <property type="molecule type" value="Genomic_DNA"/>
</dbReference>
<keyword evidence="5 12" id="KW-0732">Signal</keyword>
<dbReference type="AlphaFoldDB" id="A0A1T4LN56"/>
<gene>
    <name evidence="15" type="ORF">SAMN02745202_00463</name>
</gene>
<dbReference type="PANTHER" id="PTHR30069">
    <property type="entry name" value="TONB-DEPENDENT OUTER MEMBRANE RECEPTOR"/>
    <property type="match status" value="1"/>
</dbReference>
<evidence type="ECO:0000256" key="9">
    <source>
        <dbReference type="ARBA" id="ARBA00023237"/>
    </source>
</evidence>
<evidence type="ECO:0000256" key="4">
    <source>
        <dbReference type="ARBA" id="ARBA00022692"/>
    </source>
</evidence>
<name>A0A1T4LN56_9BACT</name>
<proteinExistence type="inferred from homology"/>
<feature type="domain" description="TonB-dependent receptor-like beta-barrel" evidence="13">
    <location>
        <begin position="245"/>
        <end position="713"/>
    </location>
</feature>
<keyword evidence="8" id="KW-0675">Receptor</keyword>
<keyword evidence="6 11" id="KW-0798">TonB box</keyword>
<comment type="subcellular location">
    <subcellularLocation>
        <location evidence="1 10">Cell outer membrane</location>
        <topology evidence="1 10">Multi-pass membrane protein</topology>
    </subcellularLocation>
</comment>
<dbReference type="InterPro" id="IPR039426">
    <property type="entry name" value="TonB-dep_rcpt-like"/>
</dbReference>
<dbReference type="InterPro" id="IPR036942">
    <property type="entry name" value="Beta-barrel_TonB_sf"/>
</dbReference>
<dbReference type="Gene3D" id="2.60.40.1120">
    <property type="entry name" value="Carboxypeptidase-like, regulatory domain"/>
    <property type="match status" value="1"/>
</dbReference>
<dbReference type="InterPro" id="IPR000531">
    <property type="entry name" value="Beta-barrel_TonB"/>
</dbReference>
<dbReference type="Pfam" id="PF07715">
    <property type="entry name" value="Plug"/>
    <property type="match status" value="1"/>
</dbReference>
<evidence type="ECO:0000313" key="15">
    <source>
        <dbReference type="EMBL" id="SJZ56142.1"/>
    </source>
</evidence>
<evidence type="ECO:0000256" key="3">
    <source>
        <dbReference type="ARBA" id="ARBA00022452"/>
    </source>
</evidence>
<dbReference type="RefSeq" id="WP_025069908.1">
    <property type="nucleotide sequence ID" value="NZ_FUXK01000004.1"/>
</dbReference>
<dbReference type="PANTHER" id="PTHR30069:SF29">
    <property type="entry name" value="HEMOGLOBIN AND HEMOGLOBIN-HAPTOGLOBIN-BINDING PROTEIN 1-RELATED"/>
    <property type="match status" value="1"/>
</dbReference>
<evidence type="ECO:0000259" key="13">
    <source>
        <dbReference type="Pfam" id="PF00593"/>
    </source>
</evidence>
<dbReference type="GO" id="GO:0015344">
    <property type="term" value="F:siderophore uptake transmembrane transporter activity"/>
    <property type="evidence" value="ECO:0007669"/>
    <property type="project" value="TreeGrafter"/>
</dbReference>
<protein>
    <submittedName>
        <fullName evidence="15">Iron complex outermembrane recepter protein</fullName>
    </submittedName>
</protein>
<dbReference type="Pfam" id="PF13715">
    <property type="entry name" value="CarbopepD_reg_2"/>
    <property type="match status" value="1"/>
</dbReference>
<evidence type="ECO:0000256" key="2">
    <source>
        <dbReference type="ARBA" id="ARBA00022448"/>
    </source>
</evidence>
<dbReference type="Gene3D" id="2.40.170.20">
    <property type="entry name" value="TonB-dependent receptor, beta-barrel domain"/>
    <property type="match status" value="1"/>
</dbReference>